<dbReference type="SUPFAM" id="SSF51735">
    <property type="entry name" value="NAD(P)-binding Rossmann-fold domains"/>
    <property type="match status" value="1"/>
</dbReference>
<gene>
    <name evidence="2" type="ORF">EJC50_04205</name>
</gene>
<dbReference type="InterPro" id="IPR016040">
    <property type="entry name" value="NAD(P)-bd_dom"/>
</dbReference>
<evidence type="ECO:0000313" key="2">
    <source>
        <dbReference type="EMBL" id="AZN38956.1"/>
    </source>
</evidence>
<protein>
    <submittedName>
        <fullName evidence="2">Oxidoreductase</fullName>
    </submittedName>
</protein>
<dbReference type="AlphaFoldDB" id="A0A3Q8X2Y0"/>
<sequence length="240" mass="26086">MNMNEASRGYRSLVLGATGLVGSALLQQLLADPQCKAVTVLVRRPLRPSPDMQGYGNKLTVLTADLDRMDEALTGVEVDTVFCALGTTIKKAGSQEAFRVVDLEYPIALGEWAKAHGASKYIVVSAMGANAASSIFYNRVKGEMEARLTEMGLPELHILRPSLLLGKREEFRLGEKAAILLSPLMKLLMVGRLRMYRPVQATAVAAKMVKCAQAKRAAADGRTITQIYENDAITATMIEE</sequence>
<feature type="domain" description="NAD(P)-binding" evidence="1">
    <location>
        <begin position="16"/>
        <end position="148"/>
    </location>
</feature>
<dbReference type="EMBL" id="CP034437">
    <property type="protein sequence ID" value="AZN38956.1"/>
    <property type="molecule type" value="Genomic_DNA"/>
</dbReference>
<reference evidence="3" key="1">
    <citation type="submission" date="2018-12" db="EMBL/GenBank/DDBJ databases">
        <title>Genome sequence of Peanibacillus sp.</title>
        <authorList>
            <person name="Subramani G."/>
            <person name="Srinivasan S."/>
            <person name="Kim M.K."/>
        </authorList>
    </citation>
    <scope>NUCLEOTIDE SEQUENCE [LARGE SCALE GENOMIC DNA]</scope>
    <source>
        <strain evidence="3">18JY67-1</strain>
    </source>
</reference>
<keyword evidence="3" id="KW-1185">Reference proteome</keyword>
<proteinExistence type="predicted"/>
<dbReference type="PANTHER" id="PTHR14097:SF7">
    <property type="entry name" value="OXIDOREDUCTASE HTATIP2"/>
    <property type="match status" value="1"/>
</dbReference>
<dbReference type="CDD" id="cd05250">
    <property type="entry name" value="CC3_like_SDR_a"/>
    <property type="match status" value="1"/>
</dbReference>
<dbReference type="PANTHER" id="PTHR14097">
    <property type="entry name" value="OXIDOREDUCTASE HTATIP2"/>
    <property type="match status" value="1"/>
</dbReference>
<dbReference type="KEGG" id="palb:EJC50_04205"/>
<dbReference type="InterPro" id="IPR036291">
    <property type="entry name" value="NAD(P)-bd_dom_sf"/>
</dbReference>
<evidence type="ECO:0000313" key="3">
    <source>
        <dbReference type="Proteomes" id="UP000272528"/>
    </source>
</evidence>
<accession>A0A3Q8X2Y0</accession>
<name>A0A3Q8X2Y0_9BACL</name>
<evidence type="ECO:0000259" key="1">
    <source>
        <dbReference type="Pfam" id="PF13460"/>
    </source>
</evidence>
<dbReference type="OrthoDB" id="9798632at2"/>
<organism evidence="2 3">
    <name type="scientific">Paenibacillus albus</name>
    <dbReference type="NCBI Taxonomy" id="2495582"/>
    <lineage>
        <taxon>Bacteria</taxon>
        <taxon>Bacillati</taxon>
        <taxon>Bacillota</taxon>
        <taxon>Bacilli</taxon>
        <taxon>Bacillales</taxon>
        <taxon>Paenibacillaceae</taxon>
        <taxon>Paenibacillus</taxon>
    </lineage>
</organism>
<dbReference type="Pfam" id="PF13460">
    <property type="entry name" value="NAD_binding_10"/>
    <property type="match status" value="1"/>
</dbReference>
<dbReference type="Proteomes" id="UP000272528">
    <property type="component" value="Chromosome"/>
</dbReference>
<dbReference type="Gene3D" id="3.40.50.720">
    <property type="entry name" value="NAD(P)-binding Rossmann-like Domain"/>
    <property type="match status" value="1"/>
</dbReference>